<evidence type="ECO:0000259" key="6">
    <source>
        <dbReference type="PROSITE" id="PS50918"/>
    </source>
</evidence>
<dbReference type="GO" id="GO:0003950">
    <property type="term" value="F:NAD+ poly-ADP-ribosyltransferase activity"/>
    <property type="evidence" value="ECO:0007669"/>
    <property type="project" value="UniProtKB-UniRule"/>
</dbReference>
<dbReference type="PANTHER" id="PTHR45740:SF2">
    <property type="entry name" value="POLY [ADP-RIBOSE] POLYMERASE"/>
    <property type="match status" value="1"/>
</dbReference>
<dbReference type="InterPro" id="IPR037197">
    <property type="entry name" value="WWE_dom_sf"/>
</dbReference>
<dbReference type="PROSITE" id="PS50918">
    <property type="entry name" value="WWE"/>
    <property type="match status" value="1"/>
</dbReference>
<evidence type="ECO:0000313" key="8">
    <source>
        <dbReference type="EMBL" id="KAK8736502.1"/>
    </source>
</evidence>
<reference evidence="8 9" key="1">
    <citation type="journal article" date="2024" name="BMC Genomics">
        <title>Genome assembly of redclaw crayfish (Cherax quadricarinatus) provides insights into its immune adaptation and hypoxia tolerance.</title>
        <authorList>
            <person name="Liu Z."/>
            <person name="Zheng J."/>
            <person name="Li H."/>
            <person name="Fang K."/>
            <person name="Wang S."/>
            <person name="He J."/>
            <person name="Zhou D."/>
            <person name="Weng S."/>
            <person name="Chi M."/>
            <person name="Gu Z."/>
            <person name="He J."/>
            <person name="Li F."/>
            <person name="Wang M."/>
        </authorList>
    </citation>
    <scope>NUCLEOTIDE SEQUENCE [LARGE SCALE GENOMIC DNA]</scope>
    <source>
        <strain evidence="8">ZL_2023a</strain>
    </source>
</reference>
<protein>
    <recommendedName>
        <fullName evidence="4">Poly [ADP-ribose] polymerase</fullName>
        <shortName evidence="4">PARP</shortName>
        <ecNumber evidence="4">2.4.2.-</ecNumber>
    </recommendedName>
</protein>
<dbReference type="Pfam" id="PF02825">
    <property type="entry name" value="WWE"/>
    <property type="match status" value="1"/>
</dbReference>
<evidence type="ECO:0000256" key="2">
    <source>
        <dbReference type="ARBA" id="ARBA00023242"/>
    </source>
</evidence>
<evidence type="ECO:0000256" key="1">
    <source>
        <dbReference type="ARBA" id="ARBA00004123"/>
    </source>
</evidence>
<evidence type="ECO:0000256" key="4">
    <source>
        <dbReference type="RuleBase" id="RU362114"/>
    </source>
</evidence>
<dbReference type="AlphaFoldDB" id="A0AAW0WWI8"/>
<keyword evidence="4" id="KW-0520">NAD</keyword>
<dbReference type="InterPro" id="IPR012317">
    <property type="entry name" value="Poly(ADP-ribose)pol_cat_dom"/>
</dbReference>
<dbReference type="Pfam" id="PF00644">
    <property type="entry name" value="PARP"/>
    <property type="match status" value="1"/>
</dbReference>
<dbReference type="SUPFAM" id="SSF56399">
    <property type="entry name" value="ADP-ribosylation"/>
    <property type="match status" value="1"/>
</dbReference>
<proteinExistence type="inferred from homology"/>
<comment type="subcellular location">
    <subcellularLocation>
        <location evidence="1">Nucleus</location>
    </subcellularLocation>
</comment>
<feature type="non-terminal residue" evidence="8">
    <location>
        <position position="1"/>
    </location>
</feature>
<dbReference type="InterPro" id="IPR004170">
    <property type="entry name" value="WWE_dom"/>
</dbReference>
<sequence length="302" mass="34533">QSAAISKSGKATLYEWFFQDEQKKWIKYGETNSLGMTHLVSSVKSDEIEQNFCTNPSSPLIFSNSLFTYQLDFAAMKQKNLKTGKEKSVRRRPVKKQSTKPNPVVKKDNLPSAWSVMKDTDIVIQVALDTSCVEYRDIMTRLLATLPSARARTVKRIQNPFLWRAFENKKQELSLKYGVKEELNVQKMFHGTRSEHVNDICKENFDYRLHGTNVGHAYGKGTYFSNSAAFSLKYSPPDSFGYQYLFLAEVIIGEVVQGNASMTRPPKNPVTGELFNTTVDSMSSPKIFVKYDMQEYYPLYII</sequence>
<comment type="similarity">
    <text evidence="3">Belongs to the ARTD/PARP family.</text>
</comment>
<keyword evidence="2" id="KW-0539">Nucleus</keyword>
<keyword evidence="4" id="KW-0328">Glycosyltransferase</keyword>
<dbReference type="PANTHER" id="PTHR45740">
    <property type="entry name" value="POLY [ADP-RIBOSE] POLYMERASE"/>
    <property type="match status" value="1"/>
</dbReference>
<dbReference type="GO" id="GO:0005634">
    <property type="term" value="C:nucleus"/>
    <property type="evidence" value="ECO:0007669"/>
    <property type="project" value="UniProtKB-SubCell"/>
</dbReference>
<gene>
    <name evidence="8" type="ORF">OTU49_005040</name>
</gene>
<dbReference type="PROSITE" id="PS51059">
    <property type="entry name" value="PARP_CATALYTIC"/>
    <property type="match status" value="1"/>
</dbReference>
<dbReference type="Gene3D" id="3.30.720.50">
    <property type="match status" value="1"/>
</dbReference>
<feature type="domain" description="WWE" evidence="6">
    <location>
        <begin position="1"/>
        <end position="91"/>
    </location>
</feature>
<feature type="non-terminal residue" evidence="8">
    <location>
        <position position="302"/>
    </location>
</feature>
<dbReference type="InterPro" id="IPR051712">
    <property type="entry name" value="ARTD-AVP"/>
</dbReference>
<keyword evidence="9" id="KW-1185">Reference proteome</keyword>
<feature type="compositionally biased region" description="Basic residues" evidence="5">
    <location>
        <begin position="88"/>
        <end position="98"/>
    </location>
</feature>
<accession>A0AAW0WWI8</accession>
<dbReference type="SUPFAM" id="SSF117839">
    <property type="entry name" value="WWE domain"/>
    <property type="match status" value="1"/>
</dbReference>
<dbReference type="Proteomes" id="UP001445076">
    <property type="component" value="Unassembled WGS sequence"/>
</dbReference>
<evidence type="ECO:0000256" key="5">
    <source>
        <dbReference type="SAM" id="MobiDB-lite"/>
    </source>
</evidence>
<evidence type="ECO:0000256" key="3">
    <source>
        <dbReference type="ARBA" id="ARBA00024347"/>
    </source>
</evidence>
<organism evidence="8 9">
    <name type="scientific">Cherax quadricarinatus</name>
    <name type="common">Australian red claw crayfish</name>
    <dbReference type="NCBI Taxonomy" id="27406"/>
    <lineage>
        <taxon>Eukaryota</taxon>
        <taxon>Metazoa</taxon>
        <taxon>Ecdysozoa</taxon>
        <taxon>Arthropoda</taxon>
        <taxon>Crustacea</taxon>
        <taxon>Multicrustacea</taxon>
        <taxon>Malacostraca</taxon>
        <taxon>Eumalacostraca</taxon>
        <taxon>Eucarida</taxon>
        <taxon>Decapoda</taxon>
        <taxon>Pleocyemata</taxon>
        <taxon>Astacidea</taxon>
        <taxon>Parastacoidea</taxon>
        <taxon>Parastacidae</taxon>
        <taxon>Cherax</taxon>
    </lineage>
</organism>
<evidence type="ECO:0000313" key="9">
    <source>
        <dbReference type="Proteomes" id="UP001445076"/>
    </source>
</evidence>
<dbReference type="GO" id="GO:1990404">
    <property type="term" value="F:NAD+-protein mono-ADP-ribosyltransferase activity"/>
    <property type="evidence" value="ECO:0007669"/>
    <property type="project" value="TreeGrafter"/>
</dbReference>
<dbReference type="Gene3D" id="3.90.228.10">
    <property type="match status" value="1"/>
</dbReference>
<feature type="domain" description="PARP catalytic" evidence="7">
    <location>
        <begin position="108"/>
        <end position="302"/>
    </location>
</feature>
<keyword evidence="4" id="KW-0808">Transferase</keyword>
<dbReference type="EMBL" id="JARKIK010000044">
    <property type="protein sequence ID" value="KAK8736502.1"/>
    <property type="molecule type" value="Genomic_DNA"/>
</dbReference>
<name>A0AAW0WWI8_CHEQU</name>
<evidence type="ECO:0000259" key="7">
    <source>
        <dbReference type="PROSITE" id="PS51059"/>
    </source>
</evidence>
<comment type="caution">
    <text evidence="8">The sequence shown here is derived from an EMBL/GenBank/DDBJ whole genome shotgun (WGS) entry which is preliminary data.</text>
</comment>
<dbReference type="EC" id="2.4.2.-" evidence="4"/>
<feature type="region of interest" description="Disordered" evidence="5">
    <location>
        <begin position="82"/>
        <end position="105"/>
    </location>
</feature>